<feature type="non-terminal residue" evidence="1">
    <location>
        <position position="1"/>
    </location>
</feature>
<accession>X1SUF6</accession>
<dbReference type="AlphaFoldDB" id="X1SUF6"/>
<sequence length="176" mass="18842">KLALTRQEILSHIPQTGQSGQPKSAIEQITEFVGALGGLKEVGPTLRSILGIPESSGNPGMPVQLTGPDGKPITMDLGQVIDWKKFQGDERRADERHSTLVGLAQTVRENLGDGISALKAAASEIKVGAKAPTAEQPQLYECNQCHEQFGVPPGEWAKVACPKCQTEYTREEVLGS</sequence>
<name>X1SUF6_9ZZZZ</name>
<gene>
    <name evidence="1" type="ORF">S12H4_33218</name>
</gene>
<evidence type="ECO:0000313" key="1">
    <source>
        <dbReference type="EMBL" id="GAI96712.1"/>
    </source>
</evidence>
<protein>
    <submittedName>
        <fullName evidence="1">Uncharacterized protein</fullName>
    </submittedName>
</protein>
<reference evidence="1" key="1">
    <citation type="journal article" date="2014" name="Front. Microbiol.">
        <title>High frequency of phylogenetically diverse reductive dehalogenase-homologous genes in deep subseafloor sedimentary metagenomes.</title>
        <authorList>
            <person name="Kawai M."/>
            <person name="Futagami T."/>
            <person name="Toyoda A."/>
            <person name="Takaki Y."/>
            <person name="Nishi S."/>
            <person name="Hori S."/>
            <person name="Arai W."/>
            <person name="Tsubouchi T."/>
            <person name="Morono Y."/>
            <person name="Uchiyama I."/>
            <person name="Ito T."/>
            <person name="Fujiyama A."/>
            <person name="Inagaki F."/>
            <person name="Takami H."/>
        </authorList>
    </citation>
    <scope>NUCLEOTIDE SEQUENCE</scope>
    <source>
        <strain evidence="1">Expedition CK06-06</strain>
    </source>
</reference>
<dbReference type="EMBL" id="BARW01019560">
    <property type="protein sequence ID" value="GAI96712.1"/>
    <property type="molecule type" value="Genomic_DNA"/>
</dbReference>
<comment type="caution">
    <text evidence="1">The sequence shown here is derived from an EMBL/GenBank/DDBJ whole genome shotgun (WGS) entry which is preliminary data.</text>
</comment>
<proteinExistence type="predicted"/>
<organism evidence="1">
    <name type="scientific">marine sediment metagenome</name>
    <dbReference type="NCBI Taxonomy" id="412755"/>
    <lineage>
        <taxon>unclassified sequences</taxon>
        <taxon>metagenomes</taxon>
        <taxon>ecological metagenomes</taxon>
    </lineage>
</organism>